<name>A0A853ENJ2_9ACTO</name>
<organism evidence="2 3">
    <name type="scientific">Actinomyces bowdenii</name>
    <dbReference type="NCBI Taxonomy" id="131109"/>
    <lineage>
        <taxon>Bacteria</taxon>
        <taxon>Bacillati</taxon>
        <taxon>Actinomycetota</taxon>
        <taxon>Actinomycetes</taxon>
        <taxon>Actinomycetales</taxon>
        <taxon>Actinomycetaceae</taxon>
        <taxon>Actinomyces</taxon>
    </lineage>
</organism>
<evidence type="ECO:0000313" key="3">
    <source>
        <dbReference type="Proteomes" id="UP000572528"/>
    </source>
</evidence>
<dbReference type="Proteomes" id="UP000572528">
    <property type="component" value="Unassembled WGS sequence"/>
</dbReference>
<feature type="compositionally biased region" description="Polar residues" evidence="1">
    <location>
        <begin position="1"/>
        <end position="16"/>
    </location>
</feature>
<sequence>MPSSPPTRSESFTLTPAEQLPDGVTGYSSIVTAGDGAQRTFQRIYVPVKDNQGKTGLIALTTATAGSQPASPTPLDLLDTAIQRADVTIDHAALAVPYPEVPIYEPTTAQPTTEQS</sequence>
<reference evidence="2 3" key="1">
    <citation type="submission" date="2020-07" db="EMBL/GenBank/DDBJ databases">
        <title>MOT database genomes.</title>
        <authorList>
            <person name="Joseph S."/>
            <person name="Aduse-Opoku J."/>
            <person name="Hashim A."/>
            <person name="Wade W."/>
            <person name="Curtis M."/>
        </authorList>
    </citation>
    <scope>NUCLEOTIDE SEQUENCE [LARGE SCALE GENOMIC DNA]</scope>
    <source>
        <strain evidence="2 3">WMus004</strain>
    </source>
</reference>
<dbReference type="EMBL" id="JACBXV010000379">
    <property type="protein sequence ID" value="NYS70525.1"/>
    <property type="molecule type" value="Genomic_DNA"/>
</dbReference>
<protein>
    <submittedName>
        <fullName evidence="2">Uncharacterized protein</fullName>
    </submittedName>
</protein>
<evidence type="ECO:0000256" key="1">
    <source>
        <dbReference type="SAM" id="MobiDB-lite"/>
    </source>
</evidence>
<comment type="caution">
    <text evidence="2">The sequence shown here is derived from an EMBL/GenBank/DDBJ whole genome shotgun (WGS) entry which is preliminary data.</text>
</comment>
<dbReference type="AlphaFoldDB" id="A0A853ENJ2"/>
<evidence type="ECO:0000313" key="2">
    <source>
        <dbReference type="EMBL" id="NYS70525.1"/>
    </source>
</evidence>
<gene>
    <name evidence="2" type="ORF">HZZ05_13615</name>
</gene>
<proteinExistence type="predicted"/>
<feature type="region of interest" description="Disordered" evidence="1">
    <location>
        <begin position="1"/>
        <end position="26"/>
    </location>
</feature>
<accession>A0A853ENJ2</accession>